<accession>A0A1E3GPJ1</accession>
<organism evidence="1 2">
    <name type="scientific">Methylobrevis pamukkalensis</name>
    <dbReference type="NCBI Taxonomy" id="1439726"/>
    <lineage>
        <taxon>Bacteria</taxon>
        <taxon>Pseudomonadati</taxon>
        <taxon>Pseudomonadota</taxon>
        <taxon>Alphaproteobacteria</taxon>
        <taxon>Hyphomicrobiales</taxon>
        <taxon>Pleomorphomonadaceae</taxon>
        <taxon>Methylobrevis</taxon>
    </lineage>
</organism>
<comment type="caution">
    <text evidence="1">The sequence shown here is derived from an EMBL/GenBank/DDBJ whole genome shotgun (WGS) entry which is preliminary data.</text>
</comment>
<evidence type="ECO:0000313" key="1">
    <source>
        <dbReference type="EMBL" id="ODN65496.1"/>
    </source>
</evidence>
<dbReference type="Proteomes" id="UP000094622">
    <property type="component" value="Unassembled WGS sequence"/>
</dbReference>
<reference evidence="1 2" key="1">
    <citation type="submission" date="2016-07" db="EMBL/GenBank/DDBJ databases">
        <title>Draft Genome Sequence of Methylobrevis pamukkalensis PK2.</title>
        <authorList>
            <person name="Vasilenko O.V."/>
            <person name="Doronina N.V."/>
            <person name="Shmareva M.N."/>
            <person name="Tarlachkov S.V."/>
            <person name="Mustakhimov I."/>
            <person name="Trotsenko Y.A."/>
        </authorList>
    </citation>
    <scope>NUCLEOTIDE SEQUENCE [LARGE SCALE GENOMIC DNA]</scope>
    <source>
        <strain evidence="1 2">PK2</strain>
    </source>
</reference>
<gene>
    <name evidence="1" type="ORF">A6302_04527</name>
</gene>
<evidence type="ECO:0000313" key="2">
    <source>
        <dbReference type="Proteomes" id="UP000094622"/>
    </source>
</evidence>
<dbReference type="AlphaFoldDB" id="A0A1E3GPJ1"/>
<sequence>MVYRYEIDGHVILTIAPQDEAELRADIEARRAATERARAEVAAMTPEEKASLVRTADYFVRQGR</sequence>
<keyword evidence="2" id="KW-1185">Reference proteome</keyword>
<dbReference type="EMBL" id="MCRJ01000277">
    <property type="protein sequence ID" value="ODN65496.1"/>
    <property type="molecule type" value="Genomic_DNA"/>
</dbReference>
<protein>
    <submittedName>
        <fullName evidence="1">Uncharacterized protein</fullName>
    </submittedName>
</protein>
<name>A0A1E3GPJ1_9HYPH</name>
<dbReference type="RefSeq" id="WP_069308539.1">
    <property type="nucleotide sequence ID" value="NZ_MCRJ01000277.1"/>
</dbReference>
<proteinExistence type="predicted"/>